<organism evidence="2 3">
    <name type="scientific">Georhizobium profundi</name>
    <dbReference type="NCBI Taxonomy" id="2341112"/>
    <lineage>
        <taxon>Bacteria</taxon>
        <taxon>Pseudomonadati</taxon>
        <taxon>Pseudomonadota</taxon>
        <taxon>Alphaproteobacteria</taxon>
        <taxon>Hyphomicrobiales</taxon>
        <taxon>Rhizobiaceae</taxon>
        <taxon>Georhizobium</taxon>
    </lineage>
</organism>
<protein>
    <recommendedName>
        <fullName evidence="1">Antitoxin FitA-like ribbon-helix-helix domain-containing protein</fullName>
    </recommendedName>
</protein>
<name>A0A3Q8XT33_9HYPH</name>
<feature type="domain" description="Antitoxin FitA-like ribbon-helix-helix" evidence="1">
    <location>
        <begin position="3"/>
        <end position="38"/>
    </location>
</feature>
<dbReference type="InterPro" id="IPR010985">
    <property type="entry name" value="Ribbon_hlx_hlx"/>
</dbReference>
<dbReference type="Proteomes" id="UP000268192">
    <property type="component" value="Chromosome"/>
</dbReference>
<dbReference type="KEGG" id="abaw:D5400_21170"/>
<accession>A0A3Q8XT33</accession>
<evidence type="ECO:0000313" key="2">
    <source>
        <dbReference type="EMBL" id="AZN73465.1"/>
    </source>
</evidence>
<proteinExistence type="predicted"/>
<evidence type="ECO:0000313" key="3">
    <source>
        <dbReference type="Proteomes" id="UP000268192"/>
    </source>
</evidence>
<dbReference type="InterPro" id="IPR013321">
    <property type="entry name" value="Arc_rbn_hlx_hlx"/>
</dbReference>
<gene>
    <name evidence="2" type="ORF">D5400_21170</name>
</gene>
<keyword evidence="3" id="KW-1185">Reference proteome</keyword>
<dbReference type="OrthoDB" id="2389872at2"/>
<dbReference type="AlphaFoldDB" id="A0A3Q8XT33"/>
<reference evidence="2 3" key="1">
    <citation type="submission" date="2018-09" db="EMBL/GenBank/DDBJ databases">
        <title>Marinorhizobium profundi gen. nov., sp. nov., isolated from a deep-sea sediment sample from the New Britain Trench and proposal of Marinorhizobiaceae fam. nov. in the order Rhizobiales of the class Alphaproteobacteria.</title>
        <authorList>
            <person name="Cao J."/>
        </authorList>
    </citation>
    <scope>NUCLEOTIDE SEQUENCE [LARGE SCALE GENOMIC DNA]</scope>
    <source>
        <strain evidence="2 3">WS11</strain>
    </source>
</reference>
<evidence type="ECO:0000259" key="1">
    <source>
        <dbReference type="Pfam" id="PF22513"/>
    </source>
</evidence>
<dbReference type="GO" id="GO:0006355">
    <property type="term" value="P:regulation of DNA-templated transcription"/>
    <property type="evidence" value="ECO:0007669"/>
    <property type="project" value="InterPro"/>
</dbReference>
<dbReference type="SUPFAM" id="SSF47598">
    <property type="entry name" value="Ribbon-helix-helix"/>
    <property type="match status" value="1"/>
</dbReference>
<dbReference type="Pfam" id="PF22513">
    <property type="entry name" value="FitA-like_RHH"/>
    <property type="match status" value="1"/>
</dbReference>
<dbReference type="EMBL" id="CP032509">
    <property type="protein sequence ID" value="AZN73465.1"/>
    <property type="molecule type" value="Genomic_DNA"/>
</dbReference>
<dbReference type="InterPro" id="IPR053853">
    <property type="entry name" value="FitA-like_RHH"/>
</dbReference>
<dbReference type="RefSeq" id="WP_126012494.1">
    <property type="nucleotide sequence ID" value="NZ_CP032509.1"/>
</dbReference>
<sequence length="79" mass="9130">MPTVRKLDGETKQALRERAAAHGISMEEEARRILTESVRGQHQRKKPKVEDLLALGIRPRADFDQKAEFDALWAYIEEQ</sequence>
<dbReference type="Gene3D" id="1.10.1220.10">
    <property type="entry name" value="Met repressor-like"/>
    <property type="match status" value="1"/>
</dbReference>